<dbReference type="PANTHER" id="PTHR12526">
    <property type="entry name" value="GLYCOSYLTRANSFERASE"/>
    <property type="match status" value="1"/>
</dbReference>
<dbReference type="AlphaFoldDB" id="A0A517NGM1"/>
<dbReference type="EMBL" id="CP036525">
    <property type="protein sequence ID" value="QDT06286.1"/>
    <property type="molecule type" value="Genomic_DNA"/>
</dbReference>
<feature type="domain" description="Glycosyltransferase subfamily 4-like N-terminal" evidence="3">
    <location>
        <begin position="25"/>
        <end position="262"/>
    </location>
</feature>
<dbReference type="SUPFAM" id="SSF53756">
    <property type="entry name" value="UDP-Glycosyltransferase/glycogen phosphorylase"/>
    <property type="match status" value="1"/>
</dbReference>
<dbReference type="KEGG" id="rlc:K227x_46950"/>
<evidence type="ECO:0000259" key="2">
    <source>
        <dbReference type="Pfam" id="PF00534"/>
    </source>
</evidence>
<feature type="domain" description="Glycosyl transferase family 1" evidence="2">
    <location>
        <begin position="285"/>
        <end position="431"/>
    </location>
</feature>
<feature type="compositionally biased region" description="Polar residues" evidence="1">
    <location>
        <begin position="94"/>
        <end position="104"/>
    </location>
</feature>
<reference evidence="4 5" key="1">
    <citation type="submission" date="2019-02" db="EMBL/GenBank/DDBJ databases">
        <title>Deep-cultivation of Planctomycetes and their phenomic and genomic characterization uncovers novel biology.</title>
        <authorList>
            <person name="Wiegand S."/>
            <person name="Jogler M."/>
            <person name="Boedeker C."/>
            <person name="Pinto D."/>
            <person name="Vollmers J."/>
            <person name="Rivas-Marin E."/>
            <person name="Kohn T."/>
            <person name="Peeters S.H."/>
            <person name="Heuer A."/>
            <person name="Rast P."/>
            <person name="Oberbeckmann S."/>
            <person name="Bunk B."/>
            <person name="Jeske O."/>
            <person name="Meyerdierks A."/>
            <person name="Storesund J.E."/>
            <person name="Kallscheuer N."/>
            <person name="Luecker S."/>
            <person name="Lage O.M."/>
            <person name="Pohl T."/>
            <person name="Merkel B.J."/>
            <person name="Hornburger P."/>
            <person name="Mueller R.-W."/>
            <person name="Bruemmer F."/>
            <person name="Labrenz M."/>
            <person name="Spormann A.M."/>
            <person name="Op den Camp H."/>
            <person name="Overmann J."/>
            <person name="Amann R."/>
            <person name="Jetten M.S.M."/>
            <person name="Mascher T."/>
            <person name="Medema M.H."/>
            <person name="Devos D.P."/>
            <person name="Kaster A.-K."/>
            <person name="Ovreas L."/>
            <person name="Rohde M."/>
            <person name="Galperin M.Y."/>
            <person name="Jogler C."/>
        </authorList>
    </citation>
    <scope>NUCLEOTIDE SEQUENCE [LARGE SCALE GENOMIC DNA]</scope>
    <source>
        <strain evidence="4 5">K22_7</strain>
    </source>
</reference>
<dbReference type="GO" id="GO:0102710">
    <property type="term" value="F:D-inositol-3-phosphate glycosyltransferase activity"/>
    <property type="evidence" value="ECO:0007669"/>
    <property type="project" value="UniProtKB-EC"/>
</dbReference>
<dbReference type="InterPro" id="IPR028098">
    <property type="entry name" value="Glyco_trans_4-like_N"/>
</dbReference>
<evidence type="ECO:0000313" key="5">
    <source>
        <dbReference type="Proteomes" id="UP000318538"/>
    </source>
</evidence>
<accession>A0A517NGM1</accession>
<evidence type="ECO:0000256" key="1">
    <source>
        <dbReference type="SAM" id="MobiDB-lite"/>
    </source>
</evidence>
<evidence type="ECO:0000259" key="3">
    <source>
        <dbReference type="Pfam" id="PF13579"/>
    </source>
</evidence>
<sequence length="473" mass="53192">MTNSESNGLIVAFNFPPSATAGVHRTLRFTRFLADSNWHVSVLTSLPDEDSRLDLALADKIPHSTDVLQVELIRPEDAMKDRIRNLRKADPRNDSASTLRSARQSAGCPVESIPTQSQGRFDRLKLPLGKLRRQMVELLFAIPDNRVGWKNDAVSKGLEIVHKNKISLVYATAPPFSSLLVGREIARQAGIPLVLDFRDPWTRVPWGPRNKSWLANRWVARLEEKCVRDAAAVILNTDELEQDFVKHYSNLPRERFVTIPNGFDPEIRSRVATYLEEATSLPQENRPFRLLHPGSLYRNRDPRPIVDAIANLKQRNVQVVLEQVGFCDPGFNLQNYAQQRGVADQVEVHPPVPHDQMMRRMAEVDGFVLLQPGTALQVPGKLFEMILFRKPILAICVPGAVSRIVNEFQIGTIADDGNVDSITKAILQMIGPDRSQPRWDDVAAEFDGEQLTSRLADVFDRVSAKPDSANSQR</sequence>
<evidence type="ECO:0000313" key="4">
    <source>
        <dbReference type="EMBL" id="QDT06286.1"/>
    </source>
</evidence>
<dbReference type="Pfam" id="PF00534">
    <property type="entry name" value="Glycos_transf_1"/>
    <property type="match status" value="1"/>
</dbReference>
<feature type="region of interest" description="Disordered" evidence="1">
    <location>
        <begin position="85"/>
        <end position="114"/>
    </location>
</feature>
<keyword evidence="5" id="KW-1185">Reference proteome</keyword>
<name>A0A517NGM1_9BACT</name>
<protein>
    <submittedName>
        <fullName evidence="4">D-inositol-3-phosphate glycosyltransferase</fullName>
        <ecNumber evidence="4">2.4.1.250</ecNumber>
    </submittedName>
</protein>
<keyword evidence="4" id="KW-0808">Transferase</keyword>
<keyword evidence="4" id="KW-0328">Glycosyltransferase</keyword>
<proteinExistence type="predicted"/>
<dbReference type="EC" id="2.4.1.250" evidence="4"/>
<dbReference type="Gene3D" id="3.40.50.2000">
    <property type="entry name" value="Glycogen Phosphorylase B"/>
    <property type="match status" value="2"/>
</dbReference>
<dbReference type="InterPro" id="IPR001296">
    <property type="entry name" value="Glyco_trans_1"/>
</dbReference>
<dbReference type="Pfam" id="PF13579">
    <property type="entry name" value="Glyco_trans_4_4"/>
    <property type="match status" value="1"/>
</dbReference>
<gene>
    <name evidence="4" type="primary">mshA_7</name>
    <name evidence="4" type="ORF">K227x_46950</name>
</gene>
<organism evidence="4 5">
    <name type="scientific">Rubripirellula lacrimiformis</name>
    <dbReference type="NCBI Taxonomy" id="1930273"/>
    <lineage>
        <taxon>Bacteria</taxon>
        <taxon>Pseudomonadati</taxon>
        <taxon>Planctomycetota</taxon>
        <taxon>Planctomycetia</taxon>
        <taxon>Pirellulales</taxon>
        <taxon>Pirellulaceae</taxon>
        <taxon>Rubripirellula</taxon>
    </lineage>
</organism>
<dbReference type="Proteomes" id="UP000318538">
    <property type="component" value="Chromosome"/>
</dbReference>